<sequence length="792" mass="87798">MTSYLLQLPRELQDAIFTILKPDDIKNLRVTCITLAKALPLHFNRVFISANSLNIQVFNAIANHEVFRHQVSEIIWDDARLLAGFELAWGDNSDTQDGVPLWFIEGRSDYGDRGHYVYPKNHLGIKESWAYYKPLLDDQQQVLASNLDLEAFKFGLRQFTSLKRVTITPATHGTHWRTLYRTPMIRAFPPGLDYPLPKAWPYFDDDLKIDVLPWVSDGDDRLHQEIYDNVCTTEEYRAKWRGFQLVIRALAEFEDHGITELVIGGHEIQSGLNARLFDEWSPEYGDLVTLLKRPGFRHLELHLFTGFVLEDHKCFSYRSGLLRDALAHAEDLEYLSLRASTYIENGVPELLTFEDEEDWCMCPLQDIFPVDQWPRLQHFGISNMLVDREDLIGLLASLPPSLRSVELSHLGLKSPHEYSDLVRDVRDVLDWQSRAPGKRPQSGSIKVNTVLVCYGRTTAVNTMHLSLFIRPYKMRVTATFGSLIVGASLCAARACAPHPRSTTTSSLISEIGTTTAESSATTTTSLSATEAESSIESSVIIETSTVESATTELDSTTSDSETLTVTESETSAESSATTTDGISSFTTIVASTTAITFEDTETSTSVDEATTTTVEATTTTAGPPVITNLVQNGGFEDATIDPWVVEGAPSRITNDAFAPEGSQLLRLDGDLANSAKVCQRVEVEAGFEYTFKAQVAQYCIKSFGSNIVMCDDDVNTVQLSIAGVYVSGDRGIVGYNIFNEYTYTFSYTGPSIDSTDLCITISQNQGIGPVFYLDGVSLTRGRAVPIPTPTDP</sequence>
<evidence type="ECO:0000259" key="2">
    <source>
        <dbReference type="PROSITE" id="PS50181"/>
    </source>
</evidence>
<accession>A0A366SCK2</accession>
<dbReference type="GeneID" id="41990201"/>
<dbReference type="Proteomes" id="UP000253153">
    <property type="component" value="Unassembled WGS sequence"/>
</dbReference>
<dbReference type="InterPro" id="IPR001810">
    <property type="entry name" value="F-box_dom"/>
</dbReference>
<gene>
    <name evidence="3" type="ORF">FIESC28_00754</name>
</gene>
<name>A0A366SCK2_9HYPO</name>
<feature type="region of interest" description="Disordered" evidence="1">
    <location>
        <begin position="547"/>
        <end position="579"/>
    </location>
</feature>
<dbReference type="AlphaFoldDB" id="A0A366SCK2"/>
<dbReference type="PROSITE" id="PS50181">
    <property type="entry name" value="FBOX"/>
    <property type="match status" value="1"/>
</dbReference>
<feature type="domain" description="F-box" evidence="2">
    <location>
        <begin position="2"/>
        <end position="46"/>
    </location>
</feature>
<proteinExistence type="predicted"/>
<feature type="region of interest" description="Disordered" evidence="1">
    <location>
        <begin position="497"/>
        <end position="534"/>
    </location>
</feature>
<evidence type="ECO:0000256" key="1">
    <source>
        <dbReference type="SAM" id="MobiDB-lite"/>
    </source>
</evidence>
<keyword evidence="4" id="KW-1185">Reference proteome</keyword>
<dbReference type="OrthoDB" id="5422579at2759"/>
<dbReference type="RefSeq" id="XP_031021051.1">
    <property type="nucleotide sequence ID" value="XM_031154905.1"/>
</dbReference>
<dbReference type="Gene3D" id="2.60.120.260">
    <property type="entry name" value="Galactose-binding domain-like"/>
    <property type="match status" value="1"/>
</dbReference>
<dbReference type="EMBL" id="QKXC01000020">
    <property type="protein sequence ID" value="RBR26460.1"/>
    <property type="molecule type" value="Genomic_DNA"/>
</dbReference>
<reference evidence="3 4" key="1">
    <citation type="submission" date="2018-06" db="EMBL/GenBank/DDBJ databases">
        <title>Fusarium incarnatum-equiseti species complex species 28.</title>
        <authorList>
            <person name="Gardiner D.M."/>
        </authorList>
    </citation>
    <scope>NUCLEOTIDE SEQUENCE [LARGE SCALE GENOMIC DNA]</scope>
    <source>
        <strain evidence="3 4">FIESC_28</strain>
    </source>
</reference>
<evidence type="ECO:0000313" key="3">
    <source>
        <dbReference type="EMBL" id="RBR26460.1"/>
    </source>
</evidence>
<organism evidence="3 4">
    <name type="scientific">Fusarium coffeatum</name>
    <dbReference type="NCBI Taxonomy" id="231269"/>
    <lineage>
        <taxon>Eukaryota</taxon>
        <taxon>Fungi</taxon>
        <taxon>Dikarya</taxon>
        <taxon>Ascomycota</taxon>
        <taxon>Pezizomycotina</taxon>
        <taxon>Sordariomycetes</taxon>
        <taxon>Hypocreomycetidae</taxon>
        <taxon>Hypocreales</taxon>
        <taxon>Nectriaceae</taxon>
        <taxon>Fusarium</taxon>
        <taxon>Fusarium incarnatum-equiseti species complex</taxon>
    </lineage>
</organism>
<comment type="caution">
    <text evidence="3">The sequence shown here is derived from an EMBL/GenBank/DDBJ whole genome shotgun (WGS) entry which is preliminary data.</text>
</comment>
<feature type="compositionally biased region" description="Low complexity" evidence="1">
    <location>
        <begin position="508"/>
        <end position="534"/>
    </location>
</feature>
<protein>
    <recommendedName>
        <fullName evidence="2">F-box domain-containing protein</fullName>
    </recommendedName>
</protein>
<evidence type="ECO:0000313" key="4">
    <source>
        <dbReference type="Proteomes" id="UP000253153"/>
    </source>
</evidence>